<proteinExistence type="predicted"/>
<protein>
    <submittedName>
        <fullName evidence="1">Uncharacterized protein</fullName>
    </submittedName>
</protein>
<gene>
    <name evidence="1" type="ORF">F0169_00790</name>
</gene>
<name>A0A5N7KGI0_9PSED</name>
<evidence type="ECO:0000313" key="2">
    <source>
        <dbReference type="Proteomes" id="UP000326112"/>
    </source>
</evidence>
<reference evidence="1 2" key="1">
    <citation type="journal article" date="2020" name="Int. J. Syst. Evol. Microbiol.">
        <title>Pseudomonas kitaguniensis sp. nov., a pathogen causing bacterial rot of Welsh onion in Japan.</title>
        <authorList>
            <person name="Sawada H."/>
            <person name="Fujikawa T."/>
            <person name="Nishiwaki Y."/>
            <person name="Horita H."/>
        </authorList>
    </citation>
    <scope>NUCLEOTIDE SEQUENCE [LARGE SCALE GENOMIC DNA]</scope>
    <source>
        <strain evidence="1 2">MAFF 212408</strain>
    </source>
</reference>
<accession>A0A5N7KGI0</accession>
<keyword evidence="2" id="KW-1185">Reference proteome</keyword>
<organism evidence="1 2">
    <name type="scientific">Pseudomonas kitaguniensis</name>
    <dbReference type="NCBI Taxonomy" id="2607908"/>
    <lineage>
        <taxon>Bacteria</taxon>
        <taxon>Pseudomonadati</taxon>
        <taxon>Pseudomonadota</taxon>
        <taxon>Gammaproteobacteria</taxon>
        <taxon>Pseudomonadales</taxon>
        <taxon>Pseudomonadaceae</taxon>
        <taxon>Pseudomonas</taxon>
    </lineage>
</organism>
<dbReference type="Proteomes" id="UP000326112">
    <property type="component" value="Unassembled WGS sequence"/>
</dbReference>
<dbReference type="EMBL" id="VUAZ01000003">
    <property type="protein sequence ID" value="MPR00732.1"/>
    <property type="molecule type" value="Genomic_DNA"/>
</dbReference>
<sequence>MPTENKLADPFGPHGRTFHIHLSVRGAIRDFSKRQLTGLFRHADGTKCTADEAIDHLLEALAYGKEVLPFGPPCEGFDFSGKGCPGHDNPPTVVNAHDLVTREEKRLRPDPLKRCL</sequence>
<reference evidence="1 2" key="2">
    <citation type="journal article" date="2023" name="Plant Pathol.">
        <title>Dismantling and reorganizing Pseudomonas marginalis sensu#lato.</title>
        <authorList>
            <person name="Sawada H."/>
            <person name="Fujikawa T."/>
            <person name="Satou M."/>
        </authorList>
    </citation>
    <scope>NUCLEOTIDE SEQUENCE [LARGE SCALE GENOMIC DNA]</scope>
    <source>
        <strain evidence="1 2">MAFF 212408</strain>
    </source>
</reference>
<comment type="caution">
    <text evidence="1">The sequence shown here is derived from an EMBL/GenBank/DDBJ whole genome shotgun (WGS) entry which is preliminary data.</text>
</comment>
<dbReference type="RefSeq" id="WP_152745151.1">
    <property type="nucleotide sequence ID" value="NZ_JBNMRP010000056.1"/>
</dbReference>
<evidence type="ECO:0000313" key="1">
    <source>
        <dbReference type="EMBL" id="MPR00732.1"/>
    </source>
</evidence>